<dbReference type="PANTHER" id="PTHR33091:SF29">
    <property type="entry name" value="SUBTILISIN INHIBITOR 1"/>
    <property type="match status" value="1"/>
</dbReference>
<dbReference type="EMBL" id="PZQS01000003">
    <property type="protein sequence ID" value="PVD34972.1"/>
    <property type="molecule type" value="Genomic_DNA"/>
</dbReference>
<comment type="similarity">
    <text evidence="1">Belongs to the protease inhibitor I13 (potato type I serine protease inhibitor) family.</text>
</comment>
<gene>
    <name evidence="4" type="ORF">C0Q70_06253</name>
</gene>
<evidence type="ECO:0000256" key="1">
    <source>
        <dbReference type="ARBA" id="ARBA00008210"/>
    </source>
</evidence>
<keyword evidence="2" id="KW-0646">Protease inhibitor</keyword>
<dbReference type="AlphaFoldDB" id="A0A2T7PNK0"/>
<dbReference type="SUPFAM" id="SSF54654">
    <property type="entry name" value="CI-2 family of serine protease inhibitors"/>
    <property type="match status" value="1"/>
</dbReference>
<accession>A0A2T7PNK0</accession>
<dbReference type="InterPro" id="IPR036354">
    <property type="entry name" value="Prot_inh_pot1_sf"/>
</dbReference>
<proteinExistence type="inferred from homology"/>
<sequence length="70" mass="8008">MAEPNEGKTEWPELQGKKYDEAEKVIKEENPSLEIQKVLPGQPMSRDFRPSRVRILVDEDDVVTRTPSIG</sequence>
<dbReference type="PRINTS" id="PR00292">
    <property type="entry name" value="POTATOINHBTR"/>
</dbReference>
<organism evidence="4 5">
    <name type="scientific">Pomacea canaliculata</name>
    <name type="common">Golden apple snail</name>
    <dbReference type="NCBI Taxonomy" id="400727"/>
    <lineage>
        <taxon>Eukaryota</taxon>
        <taxon>Metazoa</taxon>
        <taxon>Spiralia</taxon>
        <taxon>Lophotrochozoa</taxon>
        <taxon>Mollusca</taxon>
        <taxon>Gastropoda</taxon>
        <taxon>Caenogastropoda</taxon>
        <taxon>Architaenioglossa</taxon>
        <taxon>Ampullarioidea</taxon>
        <taxon>Ampullariidae</taxon>
        <taxon>Pomacea</taxon>
    </lineage>
</organism>
<dbReference type="Gene3D" id="3.30.10.10">
    <property type="entry name" value="Trypsin Inhibitor V, subunit A"/>
    <property type="match status" value="1"/>
</dbReference>
<protein>
    <submittedName>
        <fullName evidence="4">Uncharacterized protein</fullName>
    </submittedName>
</protein>
<dbReference type="STRING" id="400727.A0A2T7PNK0"/>
<keyword evidence="3" id="KW-0722">Serine protease inhibitor</keyword>
<dbReference type="PANTHER" id="PTHR33091">
    <property type="entry name" value="PROTEIN, PUTATIVE, EXPRESSED-RELATED"/>
    <property type="match status" value="1"/>
</dbReference>
<dbReference type="Pfam" id="PF00280">
    <property type="entry name" value="potato_inhibit"/>
    <property type="match status" value="1"/>
</dbReference>
<evidence type="ECO:0000256" key="3">
    <source>
        <dbReference type="ARBA" id="ARBA00022900"/>
    </source>
</evidence>
<reference evidence="4 5" key="1">
    <citation type="submission" date="2018-04" db="EMBL/GenBank/DDBJ databases">
        <title>The genome of golden apple snail Pomacea canaliculata provides insight into stress tolerance and invasive adaptation.</title>
        <authorList>
            <person name="Liu C."/>
            <person name="Liu B."/>
            <person name="Ren Y."/>
            <person name="Zhang Y."/>
            <person name="Wang H."/>
            <person name="Li S."/>
            <person name="Jiang F."/>
            <person name="Yin L."/>
            <person name="Zhang G."/>
            <person name="Qian W."/>
            <person name="Fan W."/>
        </authorList>
    </citation>
    <scope>NUCLEOTIDE SEQUENCE [LARGE SCALE GENOMIC DNA]</scope>
    <source>
        <strain evidence="4">SZHN2017</strain>
        <tissue evidence="4">Muscle</tissue>
    </source>
</reference>
<dbReference type="GO" id="GO:0004867">
    <property type="term" value="F:serine-type endopeptidase inhibitor activity"/>
    <property type="evidence" value="ECO:0007669"/>
    <property type="project" value="UniProtKB-KW"/>
</dbReference>
<name>A0A2T7PNK0_POMCA</name>
<keyword evidence="5" id="KW-1185">Reference proteome</keyword>
<dbReference type="Proteomes" id="UP000245119">
    <property type="component" value="Linkage Group LG3"/>
</dbReference>
<evidence type="ECO:0000313" key="5">
    <source>
        <dbReference type="Proteomes" id="UP000245119"/>
    </source>
</evidence>
<evidence type="ECO:0000313" key="4">
    <source>
        <dbReference type="EMBL" id="PVD34972.1"/>
    </source>
</evidence>
<comment type="caution">
    <text evidence="4">The sequence shown here is derived from an EMBL/GenBank/DDBJ whole genome shotgun (WGS) entry which is preliminary data.</text>
</comment>
<dbReference type="InterPro" id="IPR000864">
    <property type="entry name" value="Prot_inh_pot1"/>
</dbReference>
<dbReference type="GO" id="GO:0009611">
    <property type="term" value="P:response to wounding"/>
    <property type="evidence" value="ECO:0007669"/>
    <property type="project" value="InterPro"/>
</dbReference>
<evidence type="ECO:0000256" key="2">
    <source>
        <dbReference type="ARBA" id="ARBA00022690"/>
    </source>
</evidence>